<dbReference type="InterPro" id="IPR011012">
    <property type="entry name" value="Longin-like_dom_sf"/>
</dbReference>
<dbReference type="Pfam" id="PF08879">
    <property type="entry name" value="WRC"/>
    <property type="match status" value="1"/>
</dbReference>
<dbReference type="Pfam" id="PF00928">
    <property type="entry name" value="Adap_comp_sub"/>
    <property type="match status" value="1"/>
</dbReference>
<dbReference type="FunFam" id="3.30.450.60:FF:000003">
    <property type="entry name" value="Coatomer subunit delta"/>
    <property type="match status" value="1"/>
</dbReference>
<dbReference type="GO" id="GO:0000139">
    <property type="term" value="C:Golgi membrane"/>
    <property type="evidence" value="ECO:0007669"/>
    <property type="project" value="UniProtKB-SubCell"/>
</dbReference>
<evidence type="ECO:0000256" key="7">
    <source>
        <dbReference type="ARBA" id="ARBA00022892"/>
    </source>
</evidence>
<dbReference type="FunFam" id="2.60.40.1170:FF:000007">
    <property type="entry name" value="Coatomer subunit delta"/>
    <property type="match status" value="1"/>
</dbReference>
<dbReference type="EMBL" id="CAJGYO010000007">
    <property type="protein sequence ID" value="CAD6242820.1"/>
    <property type="molecule type" value="Genomic_DNA"/>
</dbReference>
<evidence type="ECO:0000256" key="2">
    <source>
        <dbReference type="ARBA" id="ARBA00004255"/>
    </source>
</evidence>
<dbReference type="GO" id="GO:0015031">
    <property type="term" value="P:protein transport"/>
    <property type="evidence" value="ECO:0007669"/>
    <property type="project" value="UniProtKB-KW"/>
</dbReference>
<dbReference type="GO" id="GO:0006888">
    <property type="term" value="P:endoplasmic reticulum to Golgi vesicle-mediated transport"/>
    <property type="evidence" value="ECO:0007669"/>
    <property type="project" value="TreeGrafter"/>
</dbReference>
<dbReference type="InterPro" id="IPR014978">
    <property type="entry name" value="Gln-Leu-Gln_QLQ"/>
</dbReference>
<evidence type="ECO:0000259" key="18">
    <source>
        <dbReference type="PROSITE" id="PS51666"/>
    </source>
</evidence>
<dbReference type="Gene3D" id="3.30.450.60">
    <property type="match status" value="1"/>
</dbReference>
<evidence type="ECO:0000313" key="20">
    <source>
        <dbReference type="EMBL" id="CAD6242820.1"/>
    </source>
</evidence>
<comment type="function">
    <text evidence="13">The coatomer is a cytosolic protein complex that binds to dilysine motifs and reversibly associates with Golgi non-clathrin-coated vesicles, which further mediate biosynthetic protein transport from the ER, via the Golgi up to the trans Golgi network. Coatomer complex is required for budding from Golgi membranes, and is essential for the retrograde Golgi-to-ER transport of dilysine-tagged proteins.</text>
</comment>
<reference evidence="20" key="1">
    <citation type="submission" date="2020-10" db="EMBL/GenBank/DDBJ databases">
        <authorList>
            <person name="Han B."/>
            <person name="Lu T."/>
            <person name="Zhao Q."/>
            <person name="Huang X."/>
            <person name="Zhao Y."/>
        </authorList>
    </citation>
    <scope>NUCLEOTIDE SEQUENCE</scope>
</reference>
<dbReference type="PANTHER" id="PTHR10121:SF3">
    <property type="entry name" value="COATOMER SUBUNIT DELTA-3"/>
    <property type="match status" value="1"/>
</dbReference>
<dbReference type="GO" id="GO:0030126">
    <property type="term" value="C:COPI vesicle coat"/>
    <property type="evidence" value="ECO:0007669"/>
    <property type="project" value="UniProtKB-UniRule"/>
</dbReference>
<dbReference type="SUPFAM" id="SSF49447">
    <property type="entry name" value="Second domain of Mu2 adaptin subunit (ap50) of ap2 adaptor"/>
    <property type="match status" value="1"/>
</dbReference>
<dbReference type="Pfam" id="PF08880">
    <property type="entry name" value="QLQ"/>
    <property type="match status" value="1"/>
</dbReference>
<feature type="short sequence motif" description="Bipartite nuclear localization signal" evidence="14">
    <location>
        <begin position="127"/>
        <end position="137"/>
    </location>
</feature>
<comment type="caution">
    <text evidence="20">The sequence shown here is derived from an EMBL/GenBank/DDBJ whole genome shotgun (WGS) entry which is preliminary data.</text>
</comment>
<evidence type="ECO:0000256" key="6">
    <source>
        <dbReference type="ARBA" id="ARBA00022490"/>
    </source>
</evidence>
<dbReference type="CDD" id="cd09254">
    <property type="entry name" value="AP_delta-COPI_MHD"/>
    <property type="match status" value="1"/>
</dbReference>
<evidence type="ECO:0000256" key="12">
    <source>
        <dbReference type="ARBA" id="ARBA00023329"/>
    </source>
</evidence>
<evidence type="ECO:0000256" key="5">
    <source>
        <dbReference type="ARBA" id="ARBA00022448"/>
    </source>
</evidence>
<evidence type="ECO:0000256" key="4">
    <source>
        <dbReference type="ARBA" id="ARBA00011775"/>
    </source>
</evidence>
<keyword evidence="21" id="KW-1185">Reference proteome</keyword>
<comment type="similarity">
    <text evidence="3 15">Belongs to the adaptor complexes medium subunit family. Delta-COP subfamily.</text>
</comment>
<dbReference type="GO" id="GO:0005634">
    <property type="term" value="C:nucleus"/>
    <property type="evidence" value="ECO:0007669"/>
    <property type="project" value="UniProtKB-SubCell"/>
</dbReference>
<dbReference type="InterPro" id="IPR014977">
    <property type="entry name" value="WRC_dom"/>
</dbReference>
<evidence type="ECO:0000259" key="17">
    <source>
        <dbReference type="PROSITE" id="PS51072"/>
    </source>
</evidence>
<dbReference type="GO" id="GO:0051645">
    <property type="term" value="P:Golgi localization"/>
    <property type="evidence" value="ECO:0007669"/>
    <property type="project" value="TreeGrafter"/>
</dbReference>
<dbReference type="PROSITE" id="PS51666">
    <property type="entry name" value="QLQ"/>
    <property type="match status" value="1"/>
</dbReference>
<organism evidence="20 21">
    <name type="scientific">Miscanthus lutarioriparius</name>
    <dbReference type="NCBI Taxonomy" id="422564"/>
    <lineage>
        <taxon>Eukaryota</taxon>
        <taxon>Viridiplantae</taxon>
        <taxon>Streptophyta</taxon>
        <taxon>Embryophyta</taxon>
        <taxon>Tracheophyta</taxon>
        <taxon>Spermatophyta</taxon>
        <taxon>Magnoliopsida</taxon>
        <taxon>Liliopsida</taxon>
        <taxon>Poales</taxon>
        <taxon>Poaceae</taxon>
        <taxon>PACMAD clade</taxon>
        <taxon>Panicoideae</taxon>
        <taxon>Andropogonodae</taxon>
        <taxon>Andropogoneae</taxon>
        <taxon>Saccharinae</taxon>
        <taxon>Miscanthus</taxon>
    </lineage>
</organism>
<protein>
    <recommendedName>
        <fullName evidence="15">Coatomer subunit delta</fullName>
    </recommendedName>
</protein>
<dbReference type="Gene3D" id="2.60.40.1170">
    <property type="entry name" value="Mu homology domain, subdomain B"/>
    <property type="match status" value="2"/>
</dbReference>
<feature type="domain" description="WRC" evidence="19">
    <location>
        <begin position="122"/>
        <end position="166"/>
    </location>
</feature>
<dbReference type="CDD" id="cd14830">
    <property type="entry name" value="Delta_COP_N"/>
    <property type="match status" value="1"/>
</dbReference>
<comment type="subcellular location">
    <subcellularLocation>
        <location evidence="15">Cytoplasm</location>
    </subcellularLocation>
    <subcellularLocation>
        <location evidence="2 15">Golgi apparatus membrane</location>
        <topology evidence="2 15">Peripheral membrane protein</topology>
        <orientation evidence="2 15">Cytoplasmic side</orientation>
    </subcellularLocation>
    <subcellularLocation>
        <location evidence="15">Cytoplasmic vesicle</location>
        <location evidence="15">COPI-coated vesicle membrane</location>
        <topology evidence="15">Peripheral membrane protein</topology>
        <orientation evidence="15">Cytoplasmic side</orientation>
    </subcellularLocation>
    <subcellularLocation>
        <location evidence="1 14">Nucleus</location>
    </subcellularLocation>
</comment>
<evidence type="ECO:0000256" key="9">
    <source>
        <dbReference type="ARBA" id="ARBA00023034"/>
    </source>
</evidence>
<comment type="subunit">
    <text evidence="4 15">Oligomeric complex that consists of at least the alpha, beta, beta', gamma, delta, epsilon and zeta subunits.</text>
</comment>
<dbReference type="FunFam" id="2.60.40.1170:FF:000015">
    <property type="entry name" value="Coatomer subunit delta"/>
    <property type="match status" value="1"/>
</dbReference>
<keyword evidence="9 15" id="KW-0333">Golgi apparatus</keyword>
<dbReference type="GO" id="GO:0006355">
    <property type="term" value="P:regulation of DNA-templated transcription"/>
    <property type="evidence" value="ECO:0007669"/>
    <property type="project" value="InterPro"/>
</dbReference>
<evidence type="ECO:0000259" key="19">
    <source>
        <dbReference type="PROSITE" id="PS51667"/>
    </source>
</evidence>
<evidence type="ECO:0000313" key="21">
    <source>
        <dbReference type="Proteomes" id="UP000604825"/>
    </source>
</evidence>
<dbReference type="PANTHER" id="PTHR10121">
    <property type="entry name" value="COATOMER SUBUNIT DELTA"/>
    <property type="match status" value="1"/>
</dbReference>
<keyword evidence="7 15" id="KW-0931">ER-Golgi transport</keyword>
<gene>
    <name evidence="20" type="ORF">NCGR_LOCUS28177</name>
</gene>
<dbReference type="OrthoDB" id="10266042at2759"/>
<feature type="domain" description="QLQ" evidence="18">
    <location>
        <begin position="61"/>
        <end position="96"/>
    </location>
</feature>
<feature type="domain" description="MHD" evidence="17">
    <location>
        <begin position="658"/>
        <end position="899"/>
    </location>
</feature>
<evidence type="ECO:0000256" key="1">
    <source>
        <dbReference type="ARBA" id="ARBA00004123"/>
    </source>
</evidence>
<name>A0A811PDN0_9POAL</name>
<evidence type="ECO:0000256" key="14">
    <source>
        <dbReference type="PROSITE-ProRule" id="PRU01002"/>
    </source>
</evidence>
<evidence type="ECO:0000256" key="16">
    <source>
        <dbReference type="SAM" id="MobiDB-lite"/>
    </source>
</evidence>
<keyword evidence="5 15" id="KW-0813">Transport</keyword>
<dbReference type="InterPro" id="IPR027059">
    <property type="entry name" value="Coatomer_dsu"/>
</dbReference>
<evidence type="ECO:0000256" key="8">
    <source>
        <dbReference type="ARBA" id="ARBA00022927"/>
    </source>
</evidence>
<sequence length="899" mass="97952">MAMPYASLSPAGADHRSSTPTASLLPFCRSTPLSAGGGGGGGLGEDAQVSARWPAARPVMPFTPAQYEELEQQALIYKYLVAGVPVPPDLVVPMRRGLDSLVTRFYGHPTLGYATYFGKKLDPEPGRCRRTDGKKWRCSKEAAPDSKYCERHMHRGRNRSRKPVETQLVHQSQPPAATAAVSAALPLAAAATTTNGGSFQNHSLYPAIAGSTGGGGGASNISTPFSSSMGSSQLHMDNAASYAALGGGTAKDLRYNAYGIRSLADEHSQLISEAIDSSMENQWRLPPSQTSSFPLSSYPQFGALSDLGQSTVSSLSKMERQQRLSFLGNSDFGGAMDSAAKQQENQTLRPFFDEWPKARDSWPGLSDENASLACSFPATQLSMSIPMASSDFSVASSQSPNALVSRQFVDMSRSRIEGLLAAFPKLVGTGKQHTYVETENVRYVYQPIEALYLLVITNKQSNILEDLETLRLLSKLVPEYSPSLDEEGVCRAAFDLTSAFDEAISLGNKENVTVAQVKQYCEMESHEEKLYKLVMQSKINETRDRMRQRVTEIEKSKIGRGKTENAFGPQRTTNVVNDMNTRGSGLGGDPIFGELFAQKAKAHSSAPTATSKVAGGMKLGNAQKTNQFLESLKAEGELISKDTQQSGIQSRLPSAPPTDPITVAIEEKINATVKRDGGIHNFDIQGTLALQVLNDTNGFIQLQIENQDLPGLSFKTHPYINKELFNSQQIVAAKDPNRPFPSGQNETPLVKWRIQELDEPSLPLSVNCWPSVSGSETHVNIEYEASEMFDLHNIAISIPLPALREAPSVRQIDGEWKYDSRNSVLEWSIILIDQSNRSGSMEFAVPAADPSTFFPISVGFSASSTFSDLKVTTIHPLREGSPPKFSQRIRMVTHNYQVV</sequence>
<evidence type="ECO:0000256" key="13">
    <source>
        <dbReference type="ARBA" id="ARBA00025536"/>
    </source>
</evidence>
<evidence type="ECO:0000256" key="11">
    <source>
        <dbReference type="ARBA" id="ARBA00023242"/>
    </source>
</evidence>
<dbReference type="AlphaFoldDB" id="A0A811PDN0"/>
<dbReference type="PROSITE" id="PS51072">
    <property type="entry name" value="MHD"/>
    <property type="match status" value="1"/>
</dbReference>
<dbReference type="GO" id="GO:0006890">
    <property type="term" value="P:retrograde vesicle-mediated transport, Golgi to endoplasmic reticulum"/>
    <property type="evidence" value="ECO:0007669"/>
    <property type="project" value="UniProtKB-UniRule"/>
</dbReference>
<dbReference type="InterPro" id="IPR028565">
    <property type="entry name" value="MHD"/>
</dbReference>
<evidence type="ECO:0000256" key="3">
    <source>
        <dbReference type="ARBA" id="ARBA00010516"/>
    </source>
</evidence>
<keyword evidence="11 14" id="KW-0539">Nucleus</keyword>
<keyword evidence="10 15" id="KW-0472">Membrane</keyword>
<dbReference type="Proteomes" id="UP000604825">
    <property type="component" value="Unassembled WGS sequence"/>
</dbReference>
<proteinExistence type="inferred from homology"/>
<dbReference type="PROSITE" id="PS51667">
    <property type="entry name" value="WRC"/>
    <property type="match status" value="1"/>
</dbReference>
<keyword evidence="6 15" id="KW-0963">Cytoplasm</keyword>
<evidence type="ECO:0000256" key="10">
    <source>
        <dbReference type="ARBA" id="ARBA00023136"/>
    </source>
</evidence>
<dbReference type="SUPFAM" id="SSF64356">
    <property type="entry name" value="SNARE-like"/>
    <property type="match status" value="1"/>
</dbReference>
<feature type="short sequence motif" description="Bipartite nuclear localization signal" evidence="14">
    <location>
        <begin position="155"/>
        <end position="162"/>
    </location>
</feature>
<accession>A0A811PDN0</accession>
<dbReference type="GO" id="GO:0005524">
    <property type="term" value="F:ATP binding"/>
    <property type="evidence" value="ECO:0007669"/>
    <property type="project" value="InterPro"/>
</dbReference>
<evidence type="ECO:0000256" key="15">
    <source>
        <dbReference type="RuleBase" id="RU366052"/>
    </source>
</evidence>
<dbReference type="SMART" id="SM00951">
    <property type="entry name" value="QLQ"/>
    <property type="match status" value="1"/>
</dbReference>
<keyword evidence="12" id="KW-0968">Cytoplasmic vesicle</keyword>
<feature type="region of interest" description="Disordered" evidence="16">
    <location>
        <begin position="1"/>
        <end position="20"/>
    </location>
</feature>
<dbReference type="InterPro" id="IPR036168">
    <property type="entry name" value="AP2_Mu_C_sf"/>
</dbReference>
<keyword evidence="8 15" id="KW-0653">Protein transport</keyword>